<evidence type="ECO:0000256" key="1">
    <source>
        <dbReference type="SAM" id="Coils"/>
    </source>
</evidence>
<dbReference type="OrthoDB" id="100022at2759"/>
<reference evidence="2" key="1">
    <citation type="submission" date="2023-04" db="EMBL/GenBank/DDBJ databases">
        <title>Phytophthora lilii NBRC 32176.</title>
        <authorList>
            <person name="Ichikawa N."/>
            <person name="Sato H."/>
            <person name="Tonouchi N."/>
        </authorList>
    </citation>
    <scope>NUCLEOTIDE SEQUENCE</scope>
    <source>
        <strain evidence="2">NBRC 32176</strain>
    </source>
</reference>
<name>A0A9W6TK53_9STRA</name>
<evidence type="ECO:0000313" key="2">
    <source>
        <dbReference type="EMBL" id="GMF14941.1"/>
    </source>
</evidence>
<gene>
    <name evidence="2" type="ORF">Plil01_000501900</name>
</gene>
<dbReference type="PROSITE" id="PS50096">
    <property type="entry name" value="IQ"/>
    <property type="match status" value="1"/>
</dbReference>
<comment type="caution">
    <text evidence="2">The sequence shown here is derived from an EMBL/GenBank/DDBJ whole genome shotgun (WGS) entry which is preliminary data.</text>
</comment>
<feature type="coiled-coil region" evidence="1">
    <location>
        <begin position="145"/>
        <end position="172"/>
    </location>
</feature>
<dbReference type="Proteomes" id="UP001165083">
    <property type="component" value="Unassembled WGS sequence"/>
</dbReference>
<sequence>MDGFESQMAAIRARLEGRRELASPEPKFHLPAVSSSTKAASIAAENLPSMDRLKLPLVRRINQTRAANAPPKDPFLEVENVIHRSISREIYVRDADAVAAKELSAVSVTKEAQELGEEARKRMVAYTQNESGWKFEERTTRYQQVMEIKRQAEKAQQDANMQRNTIRQIKELIRDPYGDLRASPLPRNALSPIASSPTTPLLARKLYEWVWILGSPSTKLSFTPRDETPRHVIDSEKELSMYVLYYIAASSINYKRVEGSEQWQDTLNNDCPPTSGWMCCSVHGAPPAPELVAIRSGLQTWTVTGAGTGHLNGKYVACGVHDHVKRFKSSAGVELFRKCVPVASSLSQILHGGETAGPESARPNTTDDDLNGKVEHVSSDKKKPNSSIILPSGLASVEKDELDFRPMQRVGTWLSMNESIEKNRRMLASRSANGQITELADAPGTIKLDGNSVMSQESRELVGSGDIAESRPEVNPPLCREWVFFARCTKRRTVTAVTGVSALMKGTGLECLKRHYYISHDEKREMTVWVQTKESWLEKNVLAVIIEREAQIDRVHRLSRKCMTNFQHNLQADTEKIKVKLLAELNRVRFLTVKVLEAIDRWRQHARKIGFARYDYPTKSAKGRAKLSNEVVPQQTEAPLLGWSSSITLDTGKYLHKGSKAFVSKVKRFRRSEDIAGKNEHHIVYLGYFATQEEAERAYDEHAASKARRLNTTVEHLPSRRNVFRSCGKHFAVESEKDGPSFCIECKTKQLASISLTSADEWVPPFFYGTGVNYIMKMANDLDFLDGVLPLKAALNNGRGVDGEAFPMRGNIFLLPKTPIQDPDLAVFTSFPTPSVPRLGVNSDSPGANDVDEETLDRERVLRAQQIFLQELQIYRPELISDSPYIGSTLAVSNNQEPSDLQYRLVEALYWDHCAALKIQQERPPLALRQQNVWCRPDVGEWASLVVRGAHQLHFLFEEKLEKAGKDMVQKRQQVLAALRQLNKAPLYFVPSRTNFIELITAGQQVRGDVVQLEVNNATKRLQRYDVWCIKALVVQRWFRGVLGRQKARARRKALRFAYKLRIIYAKQVATVAKIFYEMDVLAVALRRAYKIICSPAYSRSVMMDGELVIMTFHSLHHSQLYHGHYQNATIAKRSVMQSACCANCARRFSVKAQYQTYGNRFAVFRGVCTCSFNGDNARNNDESWLIRAYSPYHNVIYRLKLEAPRLQSLLASYQPELLLSTPHKLSLIMDMEMKQSVATNVSRYATFCLQNAEKAATNLANWRRMHSEATQTRKSLMVSLEKHLLLLTTTDSAHRVSVGNAKKALDFASRPFSQAQAWDPLENANDWRYIVEKRQLTKRLEEVHQEVERIRVAYFQATYNEQYTRAGANSAQNEYNQFWLPISERENKAMEAAILHETTARTRMENFMQQLCDRFLTLRDTYLLPTRRTLVIQSPVWHEMVPFRLDIPGLRRRLNHLRRRTLILSNIARQNSQKRRMIVTVSMWPLLASDNHATHGVRDLWVTGYDPVDCSVHNIFLEWELVQLLIGSHGKKIWQDRTKSKRSAWRSIADILLSLTMLDRFTGEFTLHKLQFYHTLRTLKPQFLSSRVMRDLQAGRKCGKGDEVLRQAVSIDGKLCVVVVYENWGDLTVAIYHTVSGDFFRVVMDLSKVFDLLSNKPLMLRLWICCVKSNSYSSTVLLYLLKHVRFYQCESGCEDVRIDTGLPAQKRCKRYQKVLTIQNRQVLTSIREDAAGDFQVSAYDVRNELTYNLQLEREYLHRILKNCPLPTESVSTGLSDATSSSSLLLRRNRKFLYEWICDRLHFQHMLEHPEAITSGTSPLRFGIHLRESFRILNWWIGSTPRNPLQIVSEAAITRRAIAIDTDAFSSLQFDQLTLISYPRLPFELRKEYAGTMDWIEAVAGPSTHNQEWKKRLPYMKMDFFVKAHTVFARLRGELEAEIVERRKRENWAGMEQEDFDGLCTRIMGYLASAKKYIMSKWQHLSALHMAATKWINQWQEIHVELRLTTKSREAALDSRFMVSSANSCAAMIQEDSDNQLLNYLNLWMPTTVTNLLEFISLAVPINSCCPVEFADILLRACLNRVDKKLVSRLDNLELTFEKIKRSGLCLEELQDYKQRVKQFLEFLEQIPSGVASVENGTTRQEDKATIDTADNHETCGPKAEEDLISAANTGILIPGNSDEPIQEVFLADMPSWIPSPVSSFVVHAQLILPHLRSFFQRQLSKQNPPGSRFGRRTSNANGQLICQRAPYGLLVHQINMHETYSKNQASHVNTRASGLARGTTIYGPALFWPFQDKSVWIQKIINCSAIYIGLVANSEEPKSDEVFLKRPAAARSTKYLPWKQFAIERLRITRAVKRSRMSENQCIATLADGIDQIEKEKRTIAMISVGFRQLEITLGMQEVNSLINSNRTIARMKHLFALSHERKIMEDSNTESGSMQWRVFISNPRILRHTFNMYDSDGRAIQIPCIGRDGNDEFTMEGIQVEIDDVDKPRRLIFSCRELQTQRRYHVDCDYDRFRCLLLQRTIHNDNIHMQVTSASKAEIKWKRQADTFTVGNWRSIAALISQFLVFRKKNGVLSLCLELYNPEIEPKANEESTALEGSNVVKASEADASDAKIQQASIEKNYDEKGSVQIDEVVSLADSSLQTVKIPHLPVQRRCHAEIMEGWKIVERSLLRHFQGHQTAIRAAASGRVLAGALPPNIGVRTQEWMEMTREDWSSQELRGMLVLDQSVLNKLEKAYTPATRRAREYLRSSIREDDTVGLELQVNEIGKAMGQTALRSDEVELLQSIRMTRWRRRGKEASAIAKKAEVHLADIAEWWRQRSKIMQSEN</sequence>
<keyword evidence="1" id="KW-0175">Coiled coil</keyword>
<accession>A0A9W6TK53</accession>
<protein>
    <submittedName>
        <fullName evidence="2">Unnamed protein product</fullName>
    </submittedName>
</protein>
<keyword evidence="3" id="KW-1185">Reference proteome</keyword>
<proteinExistence type="predicted"/>
<dbReference type="EMBL" id="BSXW01000211">
    <property type="protein sequence ID" value="GMF14941.1"/>
    <property type="molecule type" value="Genomic_DNA"/>
</dbReference>
<evidence type="ECO:0000313" key="3">
    <source>
        <dbReference type="Proteomes" id="UP001165083"/>
    </source>
</evidence>
<organism evidence="2 3">
    <name type="scientific">Phytophthora lilii</name>
    <dbReference type="NCBI Taxonomy" id="2077276"/>
    <lineage>
        <taxon>Eukaryota</taxon>
        <taxon>Sar</taxon>
        <taxon>Stramenopiles</taxon>
        <taxon>Oomycota</taxon>
        <taxon>Peronosporomycetes</taxon>
        <taxon>Peronosporales</taxon>
        <taxon>Peronosporaceae</taxon>
        <taxon>Phytophthora</taxon>
    </lineage>
</organism>